<dbReference type="SUPFAM" id="SSF47741">
    <property type="entry name" value="CO dehydrogenase ISP C-domain like"/>
    <property type="match status" value="1"/>
</dbReference>
<dbReference type="SUPFAM" id="SSF56176">
    <property type="entry name" value="FAD-binding/transporter-associated domain-like"/>
    <property type="match status" value="1"/>
</dbReference>
<dbReference type="Proteomes" id="UP000838756">
    <property type="component" value="Unassembled WGS sequence"/>
</dbReference>
<dbReference type="Gene3D" id="3.30.365.10">
    <property type="entry name" value="Aldehyde oxidase/xanthine dehydrogenase, molybdopterin binding domain"/>
    <property type="match status" value="4"/>
</dbReference>
<feature type="domain" description="2Fe-2S ferredoxin-type" evidence="11">
    <location>
        <begin position="84"/>
        <end position="135"/>
    </location>
</feature>
<comment type="cofactor">
    <cofactor evidence="2">
        <name>FAD</name>
        <dbReference type="ChEBI" id="CHEBI:57692"/>
    </cofactor>
</comment>
<evidence type="ECO:0000256" key="7">
    <source>
        <dbReference type="ARBA" id="ARBA00023002"/>
    </source>
</evidence>
<dbReference type="Pfam" id="PF01799">
    <property type="entry name" value="Fer2_2"/>
    <property type="match status" value="1"/>
</dbReference>
<keyword evidence="6" id="KW-0479">Metal-binding</keyword>
<organism evidence="15 16">
    <name type="scientific">Pararge aegeria aegeria</name>
    <dbReference type="NCBI Taxonomy" id="348720"/>
    <lineage>
        <taxon>Eukaryota</taxon>
        <taxon>Metazoa</taxon>
        <taxon>Ecdysozoa</taxon>
        <taxon>Arthropoda</taxon>
        <taxon>Hexapoda</taxon>
        <taxon>Insecta</taxon>
        <taxon>Pterygota</taxon>
        <taxon>Neoptera</taxon>
        <taxon>Endopterygota</taxon>
        <taxon>Lepidoptera</taxon>
        <taxon>Glossata</taxon>
        <taxon>Ditrysia</taxon>
        <taxon>Papilionoidea</taxon>
        <taxon>Nymphalidae</taxon>
        <taxon>Satyrinae</taxon>
        <taxon>Satyrini</taxon>
        <taxon>Parargina</taxon>
        <taxon>Pararge</taxon>
    </lineage>
</organism>
<evidence type="ECO:0000256" key="4">
    <source>
        <dbReference type="ARBA" id="ARBA00022505"/>
    </source>
</evidence>
<evidence type="ECO:0000259" key="13">
    <source>
        <dbReference type="Pfam" id="PF02738"/>
    </source>
</evidence>
<dbReference type="InterPro" id="IPR036856">
    <property type="entry name" value="Ald_Oxase/Xan_DH_a/b_sf"/>
</dbReference>
<sequence>MMDTGRHFAGLVPRIPCEVLVCLQTIIFLLLTLSTNFRRDKFESQYAYLRFEQLKYHLLAVKEDIVTKPACPGVLHKMLKVGCEVRSTTTLLEYLRHHLELRGTKYKCLEGGCGSCIVSAVKCHGDKPQGVNSCMVSITSCKDWEITTIEKVGNRLDGYHPLQTTLAAKGGSQCGYCSPGMIMNIYSYLKAKPRTMREIEHALGSNLCRCTGYRPILEAFKTFASDAPKPTDILDIEDLKICKKSGESCSGLKCEHSDWCIVPKHNEVLHIKLSDDRDWYRVASLIDVFNIWEKNGTECYMLINGNTGKGVYPILEYPKLLIDISGVSELKGYYIDQNLVLLGGTTLVEVLHIFKTLANNEGFCYLNVLADHLEKVAHVTVRNGLLRLCPPNIVKPIYSSGAIKLSETRPVSKSLQVFETDPTLWPLNEPIPKIEGVIQCAGEAKYADDTPSLPREVFVDFVLAKVPLGTIKNIDPSIALVGVNSRGEIQHLKSDLFSDNGYIYDEPLMLLGIDVNSNCYSRERWTHTGYNAVTDTASNTWVRSPSTLEHIAMAELIMERIAYELNLDALDVRFENLDKVKHSELIEMTDTLKKNSQYDERKAAVDEFNKNNRWKKRGLRFSLLRWPLFGFLNLEITMSVFADDGTVIITHGGVEMGQGVNTKAIQIAAYFLKIPINKIQVKPNDTSINPNCFISGGSLTSQNVGIGVRKCCEQLLERLEPIQNKMQNPPWTDLIRQAYIQQVDLQVHYYTNLTNSYQMYDVHGATLAEVEFDVLTGEHTIIRVDLIEDVGRSVNPDIDVGQVSQTLISVAPLIFLLHNKNILLHACERVFTVKKTCKEENMETRQAYAAEKGVTQTFLKEKYFGQFR</sequence>
<keyword evidence="5" id="KW-0001">2Fe-2S</keyword>
<evidence type="ECO:0000256" key="5">
    <source>
        <dbReference type="ARBA" id="ARBA00022714"/>
    </source>
</evidence>
<evidence type="ECO:0000256" key="6">
    <source>
        <dbReference type="ARBA" id="ARBA00022723"/>
    </source>
</evidence>
<evidence type="ECO:0000259" key="11">
    <source>
        <dbReference type="Pfam" id="PF00111"/>
    </source>
</evidence>
<dbReference type="GO" id="GO:0051537">
    <property type="term" value="F:2 iron, 2 sulfur cluster binding"/>
    <property type="evidence" value="ECO:0007669"/>
    <property type="project" value="UniProtKB-KW"/>
</dbReference>
<protein>
    <submittedName>
        <fullName evidence="15">Jg18399 protein</fullName>
    </submittedName>
</protein>
<feature type="domain" description="Aldehyde oxidase/xanthine dehydrogenase second molybdopterin binding" evidence="14">
    <location>
        <begin position="592"/>
        <end position="803"/>
    </location>
</feature>
<dbReference type="GO" id="GO:0005506">
    <property type="term" value="F:iron ion binding"/>
    <property type="evidence" value="ECO:0007669"/>
    <property type="project" value="InterPro"/>
</dbReference>
<dbReference type="InterPro" id="IPR012675">
    <property type="entry name" value="Beta-grasp_dom_sf"/>
</dbReference>
<comment type="caution">
    <text evidence="15">The sequence shown here is derived from an EMBL/GenBank/DDBJ whole genome shotgun (WGS) entry which is preliminary data.</text>
</comment>
<comment type="cofactor">
    <cofactor evidence="10">
        <name>[2Fe-2S] cluster</name>
        <dbReference type="ChEBI" id="CHEBI:190135"/>
    </cofactor>
</comment>
<dbReference type="InterPro" id="IPR036884">
    <property type="entry name" value="2Fe-2S-bd_dom_sf"/>
</dbReference>
<dbReference type="Gene3D" id="3.10.20.30">
    <property type="match status" value="1"/>
</dbReference>
<dbReference type="Gene3D" id="3.90.1170.50">
    <property type="entry name" value="Aldehyde oxidase/xanthine dehydrogenase, a/b hammerhead"/>
    <property type="match status" value="1"/>
</dbReference>
<feature type="domain" description="Aldehyde oxidase/xanthine dehydrogenase first molybdopterin binding" evidence="13">
    <location>
        <begin position="481"/>
        <end position="577"/>
    </location>
</feature>
<evidence type="ECO:0000313" key="15">
    <source>
        <dbReference type="EMBL" id="CAH2233049.1"/>
    </source>
</evidence>
<evidence type="ECO:0000256" key="9">
    <source>
        <dbReference type="ARBA" id="ARBA00023014"/>
    </source>
</evidence>
<evidence type="ECO:0000256" key="1">
    <source>
        <dbReference type="ARBA" id="ARBA00001924"/>
    </source>
</evidence>
<dbReference type="Pfam" id="PF00111">
    <property type="entry name" value="Fer2"/>
    <property type="match status" value="1"/>
</dbReference>
<dbReference type="SUPFAM" id="SSF54665">
    <property type="entry name" value="CO dehydrogenase molybdoprotein N-domain-like"/>
    <property type="match status" value="1"/>
</dbReference>
<evidence type="ECO:0000256" key="2">
    <source>
        <dbReference type="ARBA" id="ARBA00001974"/>
    </source>
</evidence>
<dbReference type="InterPro" id="IPR006058">
    <property type="entry name" value="2Fe2S_fd_BS"/>
</dbReference>
<evidence type="ECO:0000256" key="8">
    <source>
        <dbReference type="ARBA" id="ARBA00023004"/>
    </source>
</evidence>
<dbReference type="OrthoDB" id="8300278at2759"/>
<dbReference type="Pfam" id="PF02738">
    <property type="entry name" value="MoCoBD_1"/>
    <property type="match status" value="1"/>
</dbReference>
<gene>
    <name evidence="15" type="primary">jg18399</name>
    <name evidence="15" type="ORF">PAEG_LOCUS11198</name>
</gene>
<dbReference type="InterPro" id="IPR046867">
    <property type="entry name" value="AldOxase/xan_DH_MoCoBD2"/>
</dbReference>
<dbReference type="InterPro" id="IPR008274">
    <property type="entry name" value="AldOxase/xan_DH_MoCoBD1"/>
</dbReference>
<dbReference type="InterPro" id="IPR002888">
    <property type="entry name" value="2Fe-2S-bd"/>
</dbReference>
<keyword evidence="4" id="KW-0500">Molybdenum</keyword>
<keyword evidence="7" id="KW-0560">Oxidoreductase</keyword>
<dbReference type="GO" id="GO:0050660">
    <property type="term" value="F:flavin adenine dinucleotide binding"/>
    <property type="evidence" value="ECO:0007669"/>
    <property type="project" value="InterPro"/>
</dbReference>
<dbReference type="GO" id="GO:0016491">
    <property type="term" value="F:oxidoreductase activity"/>
    <property type="evidence" value="ECO:0007669"/>
    <property type="project" value="UniProtKB-KW"/>
</dbReference>
<evidence type="ECO:0000256" key="10">
    <source>
        <dbReference type="ARBA" id="ARBA00034078"/>
    </source>
</evidence>
<name>A0A8S4R847_9NEOP</name>
<dbReference type="PANTHER" id="PTHR11908:SF132">
    <property type="entry name" value="ALDEHYDE OXIDASE 1-RELATED"/>
    <property type="match status" value="1"/>
</dbReference>
<keyword evidence="9" id="KW-0411">Iron-sulfur</keyword>
<comment type="similarity">
    <text evidence="3">Belongs to the xanthine dehydrogenase family.</text>
</comment>
<dbReference type="PANTHER" id="PTHR11908">
    <property type="entry name" value="XANTHINE DEHYDROGENASE"/>
    <property type="match status" value="1"/>
</dbReference>
<reference evidence="15" key="1">
    <citation type="submission" date="2022-03" db="EMBL/GenBank/DDBJ databases">
        <authorList>
            <person name="Lindestad O."/>
        </authorList>
    </citation>
    <scope>NUCLEOTIDE SEQUENCE</scope>
</reference>
<evidence type="ECO:0000313" key="16">
    <source>
        <dbReference type="Proteomes" id="UP000838756"/>
    </source>
</evidence>
<keyword evidence="16" id="KW-1185">Reference proteome</keyword>
<feature type="domain" description="[2Fe-2S]-binding" evidence="12">
    <location>
        <begin position="148"/>
        <end position="221"/>
    </location>
</feature>
<dbReference type="Gene3D" id="1.10.150.120">
    <property type="entry name" value="[2Fe-2S]-binding domain"/>
    <property type="match status" value="1"/>
</dbReference>
<comment type="cofactor">
    <cofactor evidence="1">
        <name>Mo-molybdopterin</name>
        <dbReference type="ChEBI" id="CHEBI:71302"/>
    </cofactor>
</comment>
<dbReference type="PROSITE" id="PS00197">
    <property type="entry name" value="2FE2S_FER_1"/>
    <property type="match status" value="1"/>
</dbReference>
<dbReference type="FunFam" id="3.30.365.10:FF:000002">
    <property type="entry name" value="Xanthine dehydrogenase oxidase"/>
    <property type="match status" value="1"/>
</dbReference>
<dbReference type="Pfam" id="PF20256">
    <property type="entry name" value="MoCoBD_2"/>
    <property type="match status" value="1"/>
</dbReference>
<dbReference type="InterPro" id="IPR016208">
    <property type="entry name" value="Ald_Oxase/xanthine_DH-like"/>
</dbReference>
<evidence type="ECO:0000259" key="14">
    <source>
        <dbReference type="Pfam" id="PF20256"/>
    </source>
</evidence>
<dbReference type="InterPro" id="IPR037165">
    <property type="entry name" value="AldOxase/xan_DH_Mopterin-bd_sf"/>
</dbReference>
<dbReference type="EMBL" id="CAKXAJ010024937">
    <property type="protein sequence ID" value="CAH2233049.1"/>
    <property type="molecule type" value="Genomic_DNA"/>
</dbReference>
<dbReference type="SUPFAM" id="SSF56003">
    <property type="entry name" value="Molybdenum cofactor-binding domain"/>
    <property type="match status" value="1"/>
</dbReference>
<keyword evidence="8" id="KW-0408">Iron</keyword>
<dbReference type="AlphaFoldDB" id="A0A8S4R847"/>
<dbReference type="InterPro" id="IPR036010">
    <property type="entry name" value="2Fe-2S_ferredoxin-like_sf"/>
</dbReference>
<dbReference type="InterPro" id="IPR001041">
    <property type="entry name" value="2Fe-2S_ferredoxin-type"/>
</dbReference>
<evidence type="ECO:0000256" key="3">
    <source>
        <dbReference type="ARBA" id="ARBA00006849"/>
    </source>
</evidence>
<dbReference type="SUPFAM" id="SSF54292">
    <property type="entry name" value="2Fe-2S ferredoxin-like"/>
    <property type="match status" value="1"/>
</dbReference>
<accession>A0A8S4R847</accession>
<evidence type="ECO:0000259" key="12">
    <source>
        <dbReference type="Pfam" id="PF01799"/>
    </source>
</evidence>
<dbReference type="CDD" id="cd00207">
    <property type="entry name" value="fer2"/>
    <property type="match status" value="1"/>
</dbReference>
<proteinExistence type="inferred from homology"/>
<dbReference type="InterPro" id="IPR036318">
    <property type="entry name" value="FAD-bd_PCMH-like_sf"/>
</dbReference>